<evidence type="ECO:0000259" key="1">
    <source>
        <dbReference type="Pfam" id="PF00462"/>
    </source>
</evidence>
<dbReference type="AlphaFoldDB" id="A0AB39BPV1"/>
<dbReference type="Pfam" id="PF00462">
    <property type="entry name" value="Glutaredoxin"/>
    <property type="match status" value="1"/>
</dbReference>
<evidence type="ECO:0000313" key="2">
    <source>
        <dbReference type="EMBL" id="XDI35764.1"/>
    </source>
</evidence>
<dbReference type="EMBL" id="CP162551">
    <property type="protein sequence ID" value="XDI35764.1"/>
    <property type="molecule type" value="Genomic_DNA"/>
</dbReference>
<feature type="domain" description="Glutaredoxin" evidence="1">
    <location>
        <begin position="3"/>
        <end position="54"/>
    </location>
</feature>
<reference evidence="2" key="1">
    <citation type="submission" date="2024-07" db="EMBL/GenBank/DDBJ databases">
        <title>Identification and characteristics of an arsenic-resistant bacterial isolate, which belongs to a novel species.</title>
        <authorList>
            <person name="Juszczyk A."/>
            <person name="Kowalczyk A."/>
            <person name="Was K."/>
            <person name="Kosowicz W."/>
            <person name="Budzyn A."/>
            <person name="Latowski D."/>
        </authorList>
    </citation>
    <scope>NUCLEOTIDE SEQUENCE</scope>
    <source>
        <strain evidence="2">As8PL</strain>
    </source>
</reference>
<organism evidence="2">
    <name type="scientific">Alkalihalophilus sp. As8PL</name>
    <dbReference type="NCBI Taxonomy" id="3237103"/>
    <lineage>
        <taxon>Bacteria</taxon>
        <taxon>Bacillati</taxon>
        <taxon>Bacillota</taxon>
        <taxon>Bacilli</taxon>
        <taxon>Bacillales</taxon>
        <taxon>Bacillaceae</taxon>
        <taxon>Alkalihalophilus</taxon>
    </lineage>
</organism>
<dbReference type="InterPro" id="IPR036249">
    <property type="entry name" value="Thioredoxin-like_sf"/>
</dbReference>
<dbReference type="Gene3D" id="3.40.30.10">
    <property type="entry name" value="Glutaredoxin"/>
    <property type="match status" value="1"/>
</dbReference>
<proteinExistence type="predicted"/>
<dbReference type="RefSeq" id="WP_368503303.1">
    <property type="nucleotide sequence ID" value="NZ_CP162551.1"/>
</dbReference>
<protein>
    <submittedName>
        <fullName evidence="2">Glutaredoxin family protein</fullName>
    </submittedName>
</protein>
<dbReference type="SUPFAM" id="SSF52833">
    <property type="entry name" value="Thioredoxin-like"/>
    <property type="match status" value="1"/>
</dbReference>
<accession>A0AB39BPV1</accession>
<gene>
    <name evidence="2" type="ORF">AB3N04_13735</name>
</gene>
<dbReference type="InterPro" id="IPR002109">
    <property type="entry name" value="Glutaredoxin"/>
</dbReference>
<sequence>MAILYTISGCIRCEQAKNTLTSQGVSYEEVNILEHPARQTEIRLIHHEVITPIFFSKGRKWLFEDMLFLEMRNGYEVS</sequence>
<name>A0AB39BPV1_9BACI</name>
<dbReference type="PROSITE" id="PS51354">
    <property type="entry name" value="GLUTAREDOXIN_2"/>
    <property type="match status" value="1"/>
</dbReference>